<dbReference type="RefSeq" id="WP_285984395.1">
    <property type="nucleotide sequence ID" value="NZ_JASVDS010000008.1"/>
</dbReference>
<keyword evidence="2" id="KW-1185">Reference proteome</keyword>
<gene>
    <name evidence="1" type="ORF">QRD43_20625</name>
</gene>
<evidence type="ECO:0000313" key="1">
    <source>
        <dbReference type="EMBL" id="MDL5034319.1"/>
    </source>
</evidence>
<organism evidence="1 2">
    <name type="scientific">Roseateles subflavus</name>
    <dbReference type="NCBI Taxonomy" id="3053353"/>
    <lineage>
        <taxon>Bacteria</taxon>
        <taxon>Pseudomonadati</taxon>
        <taxon>Pseudomonadota</taxon>
        <taxon>Betaproteobacteria</taxon>
        <taxon>Burkholderiales</taxon>
        <taxon>Sphaerotilaceae</taxon>
        <taxon>Roseateles</taxon>
    </lineage>
</organism>
<name>A0ABT7LNE3_9BURK</name>
<accession>A0ABT7LNE3</accession>
<reference evidence="1 2" key="1">
    <citation type="submission" date="2023-06" db="EMBL/GenBank/DDBJ databases">
        <title>Pelomonas sp. APW6 16S ribosomal RNA gene genome sequencing and assembly.</title>
        <authorList>
            <person name="Woo H."/>
        </authorList>
    </citation>
    <scope>NUCLEOTIDE SEQUENCE [LARGE SCALE GENOMIC DNA]</scope>
    <source>
        <strain evidence="1 2">APW6</strain>
    </source>
</reference>
<evidence type="ECO:0000313" key="2">
    <source>
        <dbReference type="Proteomes" id="UP001238603"/>
    </source>
</evidence>
<proteinExistence type="predicted"/>
<protein>
    <submittedName>
        <fullName evidence="1">Uncharacterized protein</fullName>
    </submittedName>
</protein>
<comment type="caution">
    <text evidence="1">The sequence shown here is derived from an EMBL/GenBank/DDBJ whole genome shotgun (WGS) entry which is preliminary data.</text>
</comment>
<dbReference type="Proteomes" id="UP001238603">
    <property type="component" value="Unassembled WGS sequence"/>
</dbReference>
<dbReference type="EMBL" id="JASVDS010000008">
    <property type="protein sequence ID" value="MDL5034319.1"/>
    <property type="molecule type" value="Genomic_DNA"/>
</dbReference>
<sequence length="131" mass="14590">MLKLQIQGFEFIVDVVHVDSMEEPEGENTMCLAKVGNVTFQYPVDAEKAYSLFKSDMAKAIILGEVKPQQRHAVPFLVVQYHQAFKIDWEFYERRLRGQLIASQLAADHAKGVAEAAISKAAGGPATELPR</sequence>